<dbReference type="PROSITE" id="PS50888">
    <property type="entry name" value="BHLH"/>
    <property type="match status" value="1"/>
</dbReference>
<keyword evidence="6" id="KW-0175">Coiled coil</keyword>
<keyword evidence="4" id="KW-0804">Transcription</keyword>
<dbReference type="PANTHER" id="PTHR45776:SF2">
    <property type="entry name" value="MIP04163P"/>
    <property type="match status" value="1"/>
</dbReference>
<evidence type="ECO:0000256" key="6">
    <source>
        <dbReference type="SAM" id="Coils"/>
    </source>
</evidence>
<reference evidence="8 9" key="1">
    <citation type="journal article" date="2018" name="G3 (Bethesda)">
        <title>Phylogenetic and Phylogenomic Definition of Rhizopus Species.</title>
        <authorList>
            <person name="Gryganskyi A.P."/>
            <person name="Golan J."/>
            <person name="Dolatabadi S."/>
            <person name="Mondo S."/>
            <person name="Robb S."/>
            <person name="Idnurm A."/>
            <person name="Muszewska A."/>
            <person name="Steczkiewicz K."/>
            <person name="Masonjones S."/>
            <person name="Liao H.L."/>
            <person name="Gajdeczka M.T."/>
            <person name="Anike F."/>
            <person name="Vuek A."/>
            <person name="Anishchenko I.M."/>
            <person name="Voigt K."/>
            <person name="de Hoog G.S."/>
            <person name="Smith M.E."/>
            <person name="Heitman J."/>
            <person name="Vilgalys R."/>
            <person name="Stajich J.E."/>
        </authorList>
    </citation>
    <scope>NUCLEOTIDE SEQUENCE [LARGE SCALE GENOMIC DNA]</scope>
    <source>
        <strain evidence="8 9">LSU 92-RS-03</strain>
    </source>
</reference>
<organism evidence="8 9">
    <name type="scientific">Rhizopus stolonifer</name>
    <name type="common">Rhizopus nigricans</name>
    <dbReference type="NCBI Taxonomy" id="4846"/>
    <lineage>
        <taxon>Eukaryota</taxon>
        <taxon>Fungi</taxon>
        <taxon>Fungi incertae sedis</taxon>
        <taxon>Mucoromycota</taxon>
        <taxon>Mucoromycotina</taxon>
        <taxon>Mucoromycetes</taxon>
        <taxon>Mucorales</taxon>
        <taxon>Mucorineae</taxon>
        <taxon>Rhizopodaceae</taxon>
        <taxon>Rhizopus</taxon>
    </lineage>
</organism>
<dbReference type="GO" id="GO:0000978">
    <property type="term" value="F:RNA polymerase II cis-regulatory region sequence-specific DNA binding"/>
    <property type="evidence" value="ECO:0007669"/>
    <property type="project" value="TreeGrafter"/>
</dbReference>
<dbReference type="InterPro" id="IPR011598">
    <property type="entry name" value="bHLH_dom"/>
</dbReference>
<evidence type="ECO:0000256" key="2">
    <source>
        <dbReference type="ARBA" id="ARBA00023015"/>
    </source>
</evidence>
<name>A0A367K7T5_RHIST</name>
<keyword evidence="2" id="KW-0805">Transcription regulation</keyword>
<protein>
    <recommendedName>
        <fullName evidence="7">BHLH domain-containing protein</fullName>
    </recommendedName>
</protein>
<dbReference type="EMBL" id="PJQM01002095">
    <property type="protein sequence ID" value="RCH98199.1"/>
    <property type="molecule type" value="Genomic_DNA"/>
</dbReference>
<evidence type="ECO:0000256" key="4">
    <source>
        <dbReference type="ARBA" id="ARBA00023163"/>
    </source>
</evidence>
<evidence type="ECO:0000256" key="5">
    <source>
        <dbReference type="ARBA" id="ARBA00023242"/>
    </source>
</evidence>
<dbReference type="Gene3D" id="4.10.280.10">
    <property type="entry name" value="Helix-loop-helix DNA-binding domain"/>
    <property type="match status" value="1"/>
</dbReference>
<evidence type="ECO:0000313" key="8">
    <source>
        <dbReference type="EMBL" id="RCH98199.1"/>
    </source>
</evidence>
<evidence type="ECO:0000256" key="1">
    <source>
        <dbReference type="ARBA" id="ARBA00004123"/>
    </source>
</evidence>
<dbReference type="AlphaFoldDB" id="A0A367K7T5"/>
<keyword evidence="3" id="KW-0238">DNA-binding</keyword>
<dbReference type="STRING" id="4846.A0A367K7T5"/>
<dbReference type="GO" id="GO:0005634">
    <property type="term" value="C:nucleus"/>
    <property type="evidence" value="ECO:0007669"/>
    <property type="project" value="UniProtKB-SubCell"/>
</dbReference>
<dbReference type="SUPFAM" id="SSF47459">
    <property type="entry name" value="HLH, helix-loop-helix DNA-binding domain"/>
    <property type="match status" value="1"/>
</dbReference>
<evidence type="ECO:0000256" key="3">
    <source>
        <dbReference type="ARBA" id="ARBA00023125"/>
    </source>
</evidence>
<feature type="coiled-coil region" evidence="6">
    <location>
        <begin position="227"/>
        <end position="261"/>
    </location>
</feature>
<comment type="subcellular location">
    <subcellularLocation>
        <location evidence="1">Nucleus</location>
    </subcellularLocation>
</comment>
<comment type="caution">
    <text evidence="8">The sequence shown here is derived from an EMBL/GenBank/DDBJ whole genome shotgun (WGS) entry which is preliminary data.</text>
</comment>
<dbReference type="GO" id="GO:0046983">
    <property type="term" value="F:protein dimerization activity"/>
    <property type="evidence" value="ECO:0007669"/>
    <property type="project" value="InterPro"/>
</dbReference>
<keyword evidence="5" id="KW-0539">Nucleus</keyword>
<keyword evidence="9" id="KW-1185">Reference proteome</keyword>
<dbReference type="PANTHER" id="PTHR45776">
    <property type="entry name" value="MIP04163P"/>
    <property type="match status" value="1"/>
</dbReference>
<dbReference type="OrthoDB" id="690068at2759"/>
<evidence type="ECO:0000313" key="9">
    <source>
        <dbReference type="Proteomes" id="UP000253551"/>
    </source>
</evidence>
<feature type="domain" description="BHLH" evidence="7">
    <location>
        <begin position="183"/>
        <end position="237"/>
    </location>
</feature>
<dbReference type="InterPro" id="IPR036638">
    <property type="entry name" value="HLH_DNA-bd_sf"/>
</dbReference>
<sequence length="271" mass="31479">MNNKNTSRLSHPTAYHMQQMRYNKEGSTIGIDPSQMLENTQLLFPQKQQDSPSLSDLDYSELTNSPIGEYRSRQSSYQQGDMFDETKSFGVQMKRSSTEIETAAMGGMTGGYAHHYYPSFDNPMKQMAGSAPSHMGFHDYPRMEDMPSSVVNPSHHDLLEEHYPSEDYSAQANMQAIMEKRRRRRESHNAVERRRRDNINERIQELGTLLPDSLDDGVNRMNKGTILRKSVEQIRKLQNDVVQHQQRVRDLEHVLQQIQQQQSIRRLNHMP</sequence>
<dbReference type="Pfam" id="PF00010">
    <property type="entry name" value="HLH"/>
    <property type="match status" value="1"/>
</dbReference>
<dbReference type="SMART" id="SM00353">
    <property type="entry name" value="HLH"/>
    <property type="match status" value="1"/>
</dbReference>
<dbReference type="GO" id="GO:0000981">
    <property type="term" value="F:DNA-binding transcription factor activity, RNA polymerase II-specific"/>
    <property type="evidence" value="ECO:0007669"/>
    <property type="project" value="TreeGrafter"/>
</dbReference>
<proteinExistence type="predicted"/>
<gene>
    <name evidence="8" type="ORF">CU098_010789</name>
</gene>
<evidence type="ECO:0000259" key="7">
    <source>
        <dbReference type="PROSITE" id="PS50888"/>
    </source>
</evidence>
<accession>A0A367K7T5</accession>
<dbReference type="Proteomes" id="UP000253551">
    <property type="component" value="Unassembled WGS sequence"/>
</dbReference>